<evidence type="ECO:0000256" key="1">
    <source>
        <dbReference type="SAM" id="MobiDB-lite"/>
    </source>
</evidence>
<organism evidence="2">
    <name type="scientific">viral metagenome</name>
    <dbReference type="NCBI Taxonomy" id="1070528"/>
    <lineage>
        <taxon>unclassified sequences</taxon>
        <taxon>metagenomes</taxon>
        <taxon>organismal metagenomes</taxon>
    </lineage>
</organism>
<evidence type="ECO:0000313" key="2">
    <source>
        <dbReference type="EMBL" id="QJA45074.1"/>
    </source>
</evidence>
<evidence type="ECO:0000313" key="3">
    <source>
        <dbReference type="EMBL" id="QJH95073.1"/>
    </source>
</evidence>
<proteinExistence type="predicted"/>
<feature type="compositionally biased region" description="Basic residues" evidence="1">
    <location>
        <begin position="33"/>
        <end position="49"/>
    </location>
</feature>
<accession>A0A6H1ZBZ6</accession>
<reference evidence="2" key="1">
    <citation type="submission" date="2020-03" db="EMBL/GenBank/DDBJ databases">
        <title>The deep terrestrial virosphere.</title>
        <authorList>
            <person name="Holmfeldt K."/>
            <person name="Nilsson E."/>
            <person name="Simone D."/>
            <person name="Lopez-Fernandez M."/>
            <person name="Wu X."/>
            <person name="de Brujin I."/>
            <person name="Lundin D."/>
            <person name="Andersson A."/>
            <person name="Bertilsson S."/>
            <person name="Dopson M."/>
        </authorList>
    </citation>
    <scope>NUCLEOTIDE SEQUENCE</scope>
    <source>
        <strain evidence="2">TM448A00172</strain>
        <strain evidence="3">TM448B00344</strain>
    </source>
</reference>
<gene>
    <name evidence="2" type="ORF">TM448A00172_0033</name>
    <name evidence="3" type="ORF">TM448B00344_0019</name>
</gene>
<dbReference type="AlphaFoldDB" id="A0A6H1ZBZ6"/>
<feature type="region of interest" description="Disordered" evidence="1">
    <location>
        <begin position="18"/>
        <end position="49"/>
    </location>
</feature>
<dbReference type="EMBL" id="MT144612">
    <property type="protein sequence ID" value="QJH95073.1"/>
    <property type="molecule type" value="Genomic_DNA"/>
</dbReference>
<dbReference type="EMBL" id="MT143985">
    <property type="protein sequence ID" value="QJA45074.1"/>
    <property type="molecule type" value="Genomic_DNA"/>
</dbReference>
<feature type="compositionally biased region" description="Basic and acidic residues" evidence="1">
    <location>
        <begin position="18"/>
        <end position="29"/>
    </location>
</feature>
<name>A0A6H1ZBZ6_9ZZZZ</name>
<protein>
    <submittedName>
        <fullName evidence="2">Uncharacterized protein</fullName>
    </submittedName>
</protein>
<sequence length="49" mass="5943">MGKWENFKDWQERMLNKGKEKPRVYRLESSHASTRRSRRAGIRVHKTEA</sequence>